<accession>A0A520XAV5</accession>
<dbReference type="AlphaFoldDB" id="A0A520XAV5"/>
<dbReference type="SUPFAM" id="SSF88713">
    <property type="entry name" value="Glycoside hydrolase/deacetylase"/>
    <property type="match status" value="1"/>
</dbReference>
<dbReference type="GO" id="GO:0005975">
    <property type="term" value="P:carbohydrate metabolic process"/>
    <property type="evidence" value="ECO:0007669"/>
    <property type="project" value="InterPro"/>
</dbReference>
<reference evidence="5 6" key="1">
    <citation type="submission" date="2019-01" db="EMBL/GenBank/DDBJ databases">
        <title>Insights into ecological role of a new deltaproteobacterial order Candidatus Sinidesulfobacterales (Sva0485) by metagenomics and metatranscriptomics.</title>
        <authorList>
            <person name="Tan S."/>
            <person name="Liu J."/>
            <person name="Fang Y."/>
            <person name="Hedlund B."/>
            <person name="Lian Z.-H."/>
            <person name="Huang L.-Y."/>
            <person name="Li J.-T."/>
            <person name="Huang L.-N."/>
            <person name="Li W.-J."/>
            <person name="Jiang H.-C."/>
            <person name="Dong H.-L."/>
            <person name="Shu W.-S."/>
        </authorList>
    </citation>
    <scope>NUCLEOTIDE SEQUENCE [LARGE SCALE GENOMIC DNA]</scope>
    <source>
        <strain evidence="5">AP4</strain>
    </source>
</reference>
<dbReference type="Pfam" id="PF03065">
    <property type="entry name" value="Glyco_hydro_57"/>
    <property type="match status" value="1"/>
</dbReference>
<feature type="domain" description="Glycoside hydrolase family 57 N-terminal" evidence="4">
    <location>
        <begin position="4"/>
        <end position="466"/>
    </location>
</feature>
<dbReference type="InterPro" id="IPR011330">
    <property type="entry name" value="Glyco_hydro/deAcase_b/a-brl"/>
</dbReference>
<keyword evidence="2 3" id="KW-0119">Carbohydrate metabolism</keyword>
<evidence type="ECO:0000256" key="1">
    <source>
        <dbReference type="ARBA" id="ARBA00006821"/>
    </source>
</evidence>
<dbReference type="GO" id="GO:0003824">
    <property type="term" value="F:catalytic activity"/>
    <property type="evidence" value="ECO:0007669"/>
    <property type="project" value="InterPro"/>
</dbReference>
<dbReference type="EMBL" id="SHMQ01000021">
    <property type="protein sequence ID" value="RZV38258.1"/>
    <property type="molecule type" value="Genomic_DNA"/>
</dbReference>
<comment type="similarity">
    <text evidence="1 3">Belongs to the glycosyl hydrolase 57 family.</text>
</comment>
<evidence type="ECO:0000256" key="3">
    <source>
        <dbReference type="RuleBase" id="RU361196"/>
    </source>
</evidence>
<dbReference type="PANTHER" id="PTHR36306:SF1">
    <property type="entry name" value="ALPHA-AMYLASE-RELATED"/>
    <property type="match status" value="1"/>
</dbReference>
<gene>
    <name evidence="5" type="ORF">EVJ48_07400</name>
</gene>
<dbReference type="InterPro" id="IPR052046">
    <property type="entry name" value="GH57_Enzymes"/>
</dbReference>
<sequence>MNLILLWHMHQPEYRNSGGEFALPWVYLHAIKDYIDMPLNILSNSGMKANINITPVLIDQWQDYNYRIEKALAEKNARKALDILPDKFLKPLLFKSVDDGGEDIRKWMCDHYIWSNYEQMVCRFDDYKVLYDLALSGSRQRYLNDDFYFDLCVWFHLSWCGECMKRYDPVINYLIRKGSGYSEGDRRILLERLLEWMKYGIALYGFPAVKGGEPPETFPEYPNMIEKNKLEELKARKKGEYEISLSPHYHPIIPLLLDIHCGGISAQMTGIYYEPVGFERYDGGLESAKRHMDSLSGYYKYTAKKNSVKAMWPSEGAVSQETLQLFSEYGIDICASGEELLSSSLGIDAHKPVFSQGKNIIPLYRVYKWKDTGVKILFRDSGLSDLIGFTYSKWRGDDAANDLVDKLNAIDDFDKDAAVSIILDGENPWEYYYENGFYFLNDLYSLISSSVKITPLLLSEAAGLCNENSISCMKLDYIVPGSWVNGNLRMWVGEEQKNKAWSMLNDAKNVLLDSIQEKNINKTDLEEALKNLMSAEGSDWFWWLGPDSPLFSQSSMEKIFRDFLKNIYVKTGKKVPDLLYESLSSTKNLIAEKGGIMKRGGDL</sequence>
<evidence type="ECO:0000259" key="4">
    <source>
        <dbReference type="Pfam" id="PF03065"/>
    </source>
</evidence>
<organism evidence="5 6">
    <name type="scientific">Candidatus Acidulodesulfobacterium acidiphilum</name>
    <dbReference type="NCBI Taxonomy" id="2597224"/>
    <lineage>
        <taxon>Bacteria</taxon>
        <taxon>Deltaproteobacteria</taxon>
        <taxon>Candidatus Acidulodesulfobacterales</taxon>
        <taxon>Candidatus Acidulodesulfobacterium</taxon>
    </lineage>
</organism>
<proteinExistence type="inferred from homology"/>
<protein>
    <recommendedName>
        <fullName evidence="4">Glycoside hydrolase family 57 N-terminal domain-containing protein</fullName>
    </recommendedName>
</protein>
<dbReference type="PANTHER" id="PTHR36306">
    <property type="entry name" value="ALPHA-AMYLASE-RELATED-RELATED"/>
    <property type="match status" value="1"/>
</dbReference>
<dbReference type="Proteomes" id="UP000322454">
    <property type="component" value="Unassembled WGS sequence"/>
</dbReference>
<dbReference type="InterPro" id="IPR004300">
    <property type="entry name" value="Glyco_hydro_57_N"/>
</dbReference>
<evidence type="ECO:0000256" key="2">
    <source>
        <dbReference type="ARBA" id="ARBA00023277"/>
    </source>
</evidence>
<name>A0A520XAV5_9DELT</name>
<dbReference type="InterPro" id="IPR027291">
    <property type="entry name" value="Glyco_hydro_38_N_sf"/>
</dbReference>
<evidence type="ECO:0000313" key="5">
    <source>
        <dbReference type="EMBL" id="RZV38258.1"/>
    </source>
</evidence>
<evidence type="ECO:0000313" key="6">
    <source>
        <dbReference type="Proteomes" id="UP000322454"/>
    </source>
</evidence>
<dbReference type="Gene3D" id="3.20.110.10">
    <property type="entry name" value="Glycoside hydrolase 38, N terminal domain"/>
    <property type="match status" value="2"/>
</dbReference>
<comment type="caution">
    <text evidence="5">The sequence shown here is derived from an EMBL/GenBank/DDBJ whole genome shotgun (WGS) entry which is preliminary data.</text>
</comment>